<evidence type="ECO:0000313" key="2">
    <source>
        <dbReference type="Proteomes" id="UP001148737"/>
    </source>
</evidence>
<reference evidence="1" key="1">
    <citation type="submission" date="2022-07" db="EMBL/GenBank/DDBJ databases">
        <title>Genome Sequence of Lecanicillium saksenae.</title>
        <authorList>
            <person name="Buettner E."/>
        </authorList>
    </citation>
    <scope>NUCLEOTIDE SEQUENCE</scope>
    <source>
        <strain evidence="1">VT-O1</strain>
    </source>
</reference>
<name>A0ACC1QRL1_9HYPO</name>
<comment type="caution">
    <text evidence="1">The sequence shown here is derived from an EMBL/GenBank/DDBJ whole genome shotgun (WGS) entry which is preliminary data.</text>
</comment>
<sequence length="139" mass="15635">MTVTEVQAPNGSHNGVKSSIQAKLNFYLDPKLGGHTSFNASTAGAFRRKFDEHEVPIHDVRALKNKEFNLQQHGFQFCKQAVPAESLQEAMIKSELYPRTVDLIKEMFDPRPLPVPHASTFLSTRSDEPRATQSRPRST</sequence>
<evidence type="ECO:0000313" key="1">
    <source>
        <dbReference type="EMBL" id="KAJ3490699.1"/>
    </source>
</evidence>
<accession>A0ACC1QRL1</accession>
<keyword evidence="2" id="KW-1185">Reference proteome</keyword>
<dbReference type="EMBL" id="JANAKD010000677">
    <property type="protein sequence ID" value="KAJ3490699.1"/>
    <property type="molecule type" value="Genomic_DNA"/>
</dbReference>
<dbReference type="Proteomes" id="UP001148737">
    <property type="component" value="Unassembled WGS sequence"/>
</dbReference>
<organism evidence="1 2">
    <name type="scientific">Lecanicillium saksenae</name>
    <dbReference type="NCBI Taxonomy" id="468837"/>
    <lineage>
        <taxon>Eukaryota</taxon>
        <taxon>Fungi</taxon>
        <taxon>Dikarya</taxon>
        <taxon>Ascomycota</taxon>
        <taxon>Pezizomycotina</taxon>
        <taxon>Sordariomycetes</taxon>
        <taxon>Hypocreomycetidae</taxon>
        <taxon>Hypocreales</taxon>
        <taxon>Cordycipitaceae</taxon>
        <taxon>Lecanicillium</taxon>
    </lineage>
</organism>
<gene>
    <name evidence="1" type="ORF">NLG97_g5732</name>
</gene>
<protein>
    <submittedName>
        <fullName evidence="1">Uncharacterized protein</fullName>
    </submittedName>
</protein>
<proteinExistence type="predicted"/>